<name>A0ABN2GAT7_9ACTN</name>
<dbReference type="InterPro" id="IPR024516">
    <property type="entry name" value="Mce_C"/>
</dbReference>
<dbReference type="InterPro" id="IPR005693">
    <property type="entry name" value="Mce"/>
</dbReference>
<proteinExistence type="predicted"/>
<evidence type="ECO:0000259" key="3">
    <source>
        <dbReference type="Pfam" id="PF11887"/>
    </source>
</evidence>
<dbReference type="InterPro" id="IPR003399">
    <property type="entry name" value="Mce/MlaD"/>
</dbReference>
<dbReference type="Pfam" id="PF02470">
    <property type="entry name" value="MlaD"/>
    <property type="match status" value="1"/>
</dbReference>
<evidence type="ECO:0000313" key="5">
    <source>
        <dbReference type="Proteomes" id="UP001500618"/>
    </source>
</evidence>
<dbReference type="InterPro" id="IPR052336">
    <property type="entry name" value="MlaD_Phospholipid_Transporter"/>
</dbReference>
<feature type="region of interest" description="Disordered" evidence="1">
    <location>
        <begin position="344"/>
        <end position="388"/>
    </location>
</feature>
<organism evidence="4 5">
    <name type="scientific">Fodinicola feengrottensis</name>
    <dbReference type="NCBI Taxonomy" id="435914"/>
    <lineage>
        <taxon>Bacteria</taxon>
        <taxon>Bacillati</taxon>
        <taxon>Actinomycetota</taxon>
        <taxon>Actinomycetes</taxon>
        <taxon>Mycobacteriales</taxon>
        <taxon>Fodinicola</taxon>
    </lineage>
</organism>
<keyword evidence="5" id="KW-1185">Reference proteome</keyword>
<dbReference type="PANTHER" id="PTHR33371:SF16">
    <property type="entry name" value="MCE-FAMILY PROTEIN MCE3F"/>
    <property type="match status" value="1"/>
</dbReference>
<evidence type="ECO:0000259" key="2">
    <source>
        <dbReference type="Pfam" id="PF02470"/>
    </source>
</evidence>
<sequence>MITLRTKIQVAVFVLVALLGVSFVSANYVGLGDTLFNRTYVVSADFSRAGGIFQNAAVTYRGFQVGKVLQVSLIPGGVRATMQLTRDTKIPSSSRAVVTDRSAVGEQYIDLRPATGAGPFLVDNSTIPMSRTGTPLPLEDILLNLDKLVGSVNQQDLSVVIDELGKAFNGEAGQNLDRLLDNTTALVNDAQIYLPQTLQLIADGRIVLSTQEASASDIRQWASSLAGLSGQLKASDPDLRQLLAVTPGAATEVTNLVRQLQPNLGFLLANLLTTNQVAVRRLDGIEQILIAYPIALAGGSTVVPGDNTVHFGLVLNVDDPPPCRYTASAPLTCTSTDKKYGSEVRGWQNAPRPGGVDPTAQPPDPTTDSAAAGYDPTTGIATTSDGSPYVLGGTGGQAALLGDQAWKSLLITPLSG</sequence>
<protein>
    <submittedName>
        <fullName evidence="4">MlaD family protein</fullName>
    </submittedName>
</protein>
<reference evidence="4 5" key="1">
    <citation type="journal article" date="2019" name="Int. J. Syst. Evol. Microbiol.">
        <title>The Global Catalogue of Microorganisms (GCM) 10K type strain sequencing project: providing services to taxonomists for standard genome sequencing and annotation.</title>
        <authorList>
            <consortium name="The Broad Institute Genomics Platform"/>
            <consortium name="The Broad Institute Genome Sequencing Center for Infectious Disease"/>
            <person name="Wu L."/>
            <person name="Ma J."/>
        </authorList>
    </citation>
    <scope>NUCLEOTIDE SEQUENCE [LARGE SCALE GENOMIC DNA]</scope>
    <source>
        <strain evidence="4 5">JCM 14718</strain>
    </source>
</reference>
<dbReference type="EMBL" id="BAAANY010000007">
    <property type="protein sequence ID" value="GAA1668173.1"/>
    <property type="molecule type" value="Genomic_DNA"/>
</dbReference>
<dbReference type="Proteomes" id="UP001500618">
    <property type="component" value="Unassembled WGS sequence"/>
</dbReference>
<comment type="caution">
    <text evidence="4">The sequence shown here is derived from an EMBL/GenBank/DDBJ whole genome shotgun (WGS) entry which is preliminary data.</text>
</comment>
<dbReference type="NCBIfam" id="TIGR00996">
    <property type="entry name" value="Mtu_fam_mce"/>
    <property type="match status" value="1"/>
</dbReference>
<feature type="domain" description="Mce/MlaD" evidence="2">
    <location>
        <begin position="38"/>
        <end position="113"/>
    </location>
</feature>
<dbReference type="PANTHER" id="PTHR33371">
    <property type="entry name" value="INTERMEMBRANE PHOSPHOLIPID TRANSPORT SYSTEM BINDING PROTEIN MLAD-RELATED"/>
    <property type="match status" value="1"/>
</dbReference>
<accession>A0ABN2GAT7</accession>
<evidence type="ECO:0000256" key="1">
    <source>
        <dbReference type="SAM" id="MobiDB-lite"/>
    </source>
</evidence>
<gene>
    <name evidence="4" type="ORF">GCM10009765_16840</name>
</gene>
<dbReference type="RefSeq" id="WP_344308669.1">
    <property type="nucleotide sequence ID" value="NZ_BAAANY010000007.1"/>
</dbReference>
<evidence type="ECO:0000313" key="4">
    <source>
        <dbReference type="EMBL" id="GAA1668173.1"/>
    </source>
</evidence>
<feature type="domain" description="Mammalian cell entry C-terminal" evidence="3">
    <location>
        <begin position="122"/>
        <end position="284"/>
    </location>
</feature>
<dbReference type="Pfam" id="PF11887">
    <property type="entry name" value="Mce4_CUP1"/>
    <property type="match status" value="1"/>
</dbReference>